<dbReference type="Proteomes" id="UP000005466">
    <property type="component" value="Unassembled WGS sequence"/>
</dbReference>
<sequence>MGPVELNNIKPPRVIEKIWAIYQQLDGYRDQGYSIENFLGVADSTTLGHSA</sequence>
<protein>
    <submittedName>
        <fullName evidence="1">Uncharacterized protein</fullName>
    </submittedName>
</protein>
<proteinExistence type="predicted"/>
<accession>F3CGZ9</accession>
<gene>
    <name evidence="1" type="ORF">Pgy4_36859</name>
</gene>
<dbReference type="HOGENOM" id="CLU_3111198_0_0_6"/>
<evidence type="ECO:0000313" key="1">
    <source>
        <dbReference type="EMBL" id="EGH18541.1"/>
    </source>
</evidence>
<dbReference type="EMBL" id="ADWY01002859">
    <property type="protein sequence ID" value="EGH18541.1"/>
    <property type="molecule type" value="Genomic_DNA"/>
</dbReference>
<evidence type="ECO:0000313" key="2">
    <source>
        <dbReference type="Proteomes" id="UP000005466"/>
    </source>
</evidence>
<comment type="caution">
    <text evidence="1">The sequence shown here is derived from an EMBL/GenBank/DDBJ whole genome shotgun (WGS) entry which is preliminary data.</text>
</comment>
<organism evidence="1 2">
    <name type="scientific">Pseudomonas savastanoi pv. glycinea str. race 4</name>
    <dbReference type="NCBI Taxonomy" id="875330"/>
    <lineage>
        <taxon>Bacteria</taxon>
        <taxon>Pseudomonadati</taxon>
        <taxon>Pseudomonadota</taxon>
        <taxon>Gammaproteobacteria</taxon>
        <taxon>Pseudomonadales</taxon>
        <taxon>Pseudomonadaceae</taxon>
        <taxon>Pseudomonas</taxon>
    </lineage>
</organism>
<name>F3CGZ9_PSESG</name>
<dbReference type="AlphaFoldDB" id="F3CGZ9"/>
<reference evidence="1 2" key="1">
    <citation type="journal article" date="2011" name="PLoS Pathog.">
        <title>Dynamic evolution of pathogenicity revealed by sequencing and comparative genomics of 19 Pseudomonas syringae isolates.</title>
        <authorList>
            <person name="Baltrus D.A."/>
            <person name="Nishimura M.T."/>
            <person name="Romanchuk A."/>
            <person name="Chang J.H."/>
            <person name="Mukhtar M.S."/>
            <person name="Cherkis K."/>
            <person name="Roach J."/>
            <person name="Grant S.R."/>
            <person name="Jones C.D."/>
            <person name="Dangl J.L."/>
        </authorList>
    </citation>
    <scope>NUCLEOTIDE SEQUENCE [LARGE SCALE GENOMIC DNA]</scope>
    <source>
        <strain evidence="2">race 4</strain>
    </source>
</reference>
<feature type="non-terminal residue" evidence="1">
    <location>
        <position position="51"/>
    </location>
</feature>